<sequence length="110" mass="12297">SLNRAQAINSTKWGSEISCKRLCRNAYTSAHPKQTLKHCPLSVARRKICIRDEAKPPSHQRRFARITILILSLVIVDTTDALRLHANVGTSRLYCLADSEEISSRGAPQD</sequence>
<evidence type="ECO:0000313" key="1">
    <source>
        <dbReference type="Proteomes" id="UP000887569"/>
    </source>
</evidence>
<proteinExistence type="predicted"/>
<keyword evidence="1" id="KW-1185">Reference proteome</keyword>
<accession>A0A915BLL5</accession>
<dbReference type="Proteomes" id="UP000887569">
    <property type="component" value="Unplaced"/>
</dbReference>
<protein>
    <submittedName>
        <fullName evidence="2">Uncharacterized protein</fullName>
    </submittedName>
</protein>
<reference evidence="2" key="1">
    <citation type="submission" date="2022-11" db="UniProtKB">
        <authorList>
            <consortium name="WormBaseParasite"/>
        </authorList>
    </citation>
    <scope>IDENTIFICATION</scope>
</reference>
<organism evidence="1 2">
    <name type="scientific">Parascaris univalens</name>
    <name type="common">Nematode worm</name>
    <dbReference type="NCBI Taxonomy" id="6257"/>
    <lineage>
        <taxon>Eukaryota</taxon>
        <taxon>Metazoa</taxon>
        <taxon>Ecdysozoa</taxon>
        <taxon>Nematoda</taxon>
        <taxon>Chromadorea</taxon>
        <taxon>Rhabditida</taxon>
        <taxon>Spirurina</taxon>
        <taxon>Ascaridomorpha</taxon>
        <taxon>Ascaridoidea</taxon>
        <taxon>Ascarididae</taxon>
        <taxon>Parascaris</taxon>
    </lineage>
</organism>
<name>A0A915BLL5_PARUN</name>
<dbReference type="WBParaSite" id="PgR044_g050_t01">
    <property type="protein sequence ID" value="PgR044_g050_t01"/>
    <property type="gene ID" value="PgR044_g050"/>
</dbReference>
<dbReference type="AlphaFoldDB" id="A0A915BLL5"/>
<evidence type="ECO:0000313" key="2">
    <source>
        <dbReference type="WBParaSite" id="PgR044_g050_t01"/>
    </source>
</evidence>